<keyword evidence="3" id="KW-1185">Reference proteome</keyword>
<feature type="domain" description="DUF3887" evidence="1">
    <location>
        <begin position="83"/>
        <end position="171"/>
    </location>
</feature>
<dbReference type="Proteomes" id="UP000642070">
    <property type="component" value="Unassembled WGS sequence"/>
</dbReference>
<proteinExistence type="predicted"/>
<reference evidence="2" key="2">
    <citation type="submission" date="2020-09" db="EMBL/GenBank/DDBJ databases">
        <authorList>
            <person name="Sun Q."/>
            <person name="Ohkuma M."/>
        </authorList>
    </citation>
    <scope>NUCLEOTIDE SEQUENCE</scope>
    <source>
        <strain evidence="2">JCM 19831</strain>
    </source>
</reference>
<accession>A0A917WGZ4</accession>
<reference evidence="2" key="1">
    <citation type="journal article" date="2014" name="Int. J. Syst. Evol. Microbiol.">
        <title>Complete genome sequence of Corynebacterium casei LMG S-19264T (=DSM 44701T), isolated from a smear-ripened cheese.</title>
        <authorList>
            <consortium name="US DOE Joint Genome Institute (JGI-PGF)"/>
            <person name="Walter F."/>
            <person name="Albersmeier A."/>
            <person name="Kalinowski J."/>
            <person name="Ruckert C."/>
        </authorList>
    </citation>
    <scope>NUCLEOTIDE SEQUENCE</scope>
    <source>
        <strain evidence="2">JCM 19831</strain>
    </source>
</reference>
<dbReference type="InterPro" id="IPR024981">
    <property type="entry name" value="DUF3887"/>
</dbReference>
<dbReference type="Pfam" id="PF13026">
    <property type="entry name" value="DUF3887"/>
    <property type="match status" value="1"/>
</dbReference>
<gene>
    <name evidence="2" type="ORF">GCM10007977_000880</name>
</gene>
<evidence type="ECO:0000313" key="2">
    <source>
        <dbReference type="EMBL" id="GGM03359.1"/>
    </source>
</evidence>
<comment type="caution">
    <text evidence="2">The sequence shown here is derived from an EMBL/GenBank/DDBJ whole genome shotgun (WGS) entry which is preliminary data.</text>
</comment>
<sequence>MDVESPLQALRQALDAVRAAESRLRGAVDAAREAGHTWSEIGEVLGTTRQAAFQRFGRPIDPRTGTPMNAALLPGATEAAVALFVNLAEGNWEEARRDFDAKVSEALPDAASVAATWAAIAGRCGRYEQRMGEPIAHQLGDYTVVDIPLQFEVGEQVGRVSFSPDGKVAGLFVLPPEAI</sequence>
<dbReference type="AlphaFoldDB" id="A0A917WGZ4"/>
<organism evidence="2 3">
    <name type="scientific">Dactylosporangium sucinum</name>
    <dbReference type="NCBI Taxonomy" id="1424081"/>
    <lineage>
        <taxon>Bacteria</taxon>
        <taxon>Bacillati</taxon>
        <taxon>Actinomycetota</taxon>
        <taxon>Actinomycetes</taxon>
        <taxon>Micromonosporales</taxon>
        <taxon>Micromonosporaceae</taxon>
        <taxon>Dactylosporangium</taxon>
    </lineage>
</organism>
<dbReference type="EMBL" id="BMPI01000001">
    <property type="protein sequence ID" value="GGM03359.1"/>
    <property type="molecule type" value="Genomic_DNA"/>
</dbReference>
<evidence type="ECO:0000313" key="3">
    <source>
        <dbReference type="Proteomes" id="UP000642070"/>
    </source>
</evidence>
<dbReference type="Gene3D" id="3.10.450.590">
    <property type="match status" value="1"/>
</dbReference>
<dbReference type="RefSeq" id="WP_190247648.1">
    <property type="nucleotide sequence ID" value="NZ_BMPI01000001.1"/>
</dbReference>
<evidence type="ECO:0000259" key="1">
    <source>
        <dbReference type="Pfam" id="PF13026"/>
    </source>
</evidence>
<name>A0A917WGZ4_9ACTN</name>
<protein>
    <recommendedName>
        <fullName evidence="1">DUF3887 domain-containing protein</fullName>
    </recommendedName>
</protein>